<feature type="transmembrane region" description="Helical" evidence="6">
    <location>
        <begin position="96"/>
        <end position="120"/>
    </location>
</feature>
<dbReference type="PANTHER" id="PTHR43461">
    <property type="entry name" value="TRANSMEMBRANE PROTEIN 256"/>
    <property type="match status" value="1"/>
</dbReference>
<accession>A0A098G8D7</accession>
<feature type="transmembrane region" description="Helical" evidence="6">
    <location>
        <begin position="68"/>
        <end position="90"/>
    </location>
</feature>
<evidence type="ECO:0000313" key="7">
    <source>
        <dbReference type="EMBL" id="CEG57735.1"/>
    </source>
</evidence>
<dbReference type="InterPro" id="IPR006696">
    <property type="entry name" value="DUF423"/>
</dbReference>
<organism evidence="7 8">
    <name type="scientific">Legionella fallonii LLAP-10</name>
    <dbReference type="NCBI Taxonomy" id="1212491"/>
    <lineage>
        <taxon>Bacteria</taxon>
        <taxon>Pseudomonadati</taxon>
        <taxon>Pseudomonadota</taxon>
        <taxon>Gammaproteobacteria</taxon>
        <taxon>Legionellales</taxon>
        <taxon>Legionellaceae</taxon>
        <taxon>Legionella</taxon>
    </lineage>
</organism>
<comment type="subcellular location">
    <subcellularLocation>
        <location evidence="1">Membrane</location>
        <topology evidence="1">Multi-pass membrane protein</topology>
    </subcellularLocation>
</comment>
<feature type="transmembrane region" description="Helical" evidence="6">
    <location>
        <begin position="44"/>
        <end position="61"/>
    </location>
</feature>
<keyword evidence="5 6" id="KW-0472">Membrane</keyword>
<dbReference type="PANTHER" id="PTHR43461:SF1">
    <property type="entry name" value="TRANSMEMBRANE PROTEIN 256"/>
    <property type="match status" value="1"/>
</dbReference>
<evidence type="ECO:0000256" key="4">
    <source>
        <dbReference type="ARBA" id="ARBA00022989"/>
    </source>
</evidence>
<dbReference type="HOGENOM" id="CLU_096548_3_1_6"/>
<sequence>MQKLYIVIATLSALIANALGAFGTHALKGKLAESSLVIFQTGIQYQFYHSLALLFTALLLFHIKNQWIIAAGIAFVSGIILFSGSLYILSITGIKWLGIITPLGGLSFLFAWGMLLIGALKTRFAA</sequence>
<evidence type="ECO:0000256" key="1">
    <source>
        <dbReference type="ARBA" id="ARBA00004141"/>
    </source>
</evidence>
<dbReference type="EMBL" id="LN614827">
    <property type="protein sequence ID" value="CEG57735.1"/>
    <property type="molecule type" value="Genomic_DNA"/>
</dbReference>
<evidence type="ECO:0000256" key="3">
    <source>
        <dbReference type="ARBA" id="ARBA00022692"/>
    </source>
</evidence>
<name>A0A098G8D7_9GAMM</name>
<dbReference type="GO" id="GO:0005886">
    <property type="term" value="C:plasma membrane"/>
    <property type="evidence" value="ECO:0007669"/>
    <property type="project" value="TreeGrafter"/>
</dbReference>
<dbReference type="AlphaFoldDB" id="A0A098G8D7"/>
<dbReference type="RefSeq" id="WP_045096180.1">
    <property type="nucleotide sequence ID" value="NZ_LN614827.1"/>
</dbReference>
<evidence type="ECO:0008006" key="9">
    <source>
        <dbReference type="Google" id="ProtNLM"/>
    </source>
</evidence>
<dbReference type="Pfam" id="PF04241">
    <property type="entry name" value="DUF423"/>
    <property type="match status" value="1"/>
</dbReference>
<dbReference type="STRING" id="1212491.LFA_2363"/>
<evidence type="ECO:0000256" key="2">
    <source>
        <dbReference type="ARBA" id="ARBA00009694"/>
    </source>
</evidence>
<protein>
    <recommendedName>
        <fullName evidence="9">DUF423 domain-containing protein</fullName>
    </recommendedName>
</protein>
<evidence type="ECO:0000313" key="8">
    <source>
        <dbReference type="Proteomes" id="UP000032430"/>
    </source>
</evidence>
<dbReference type="Proteomes" id="UP000032430">
    <property type="component" value="Chromosome I"/>
</dbReference>
<keyword evidence="8" id="KW-1185">Reference proteome</keyword>
<evidence type="ECO:0000256" key="5">
    <source>
        <dbReference type="ARBA" id="ARBA00023136"/>
    </source>
</evidence>
<keyword evidence="3 6" id="KW-0812">Transmembrane</keyword>
<comment type="similarity">
    <text evidence="2">Belongs to the UPF0382 family.</text>
</comment>
<evidence type="ECO:0000256" key="6">
    <source>
        <dbReference type="SAM" id="Phobius"/>
    </source>
</evidence>
<dbReference type="KEGG" id="lfa:LFA_2363"/>
<gene>
    <name evidence="7" type="ORF">LFA_2363</name>
</gene>
<reference evidence="8" key="1">
    <citation type="submission" date="2014-09" db="EMBL/GenBank/DDBJ databases">
        <authorList>
            <person name="Gomez-Valero L."/>
        </authorList>
    </citation>
    <scope>NUCLEOTIDE SEQUENCE [LARGE SCALE GENOMIC DNA]</scope>
    <source>
        <strain evidence="8">ATCC700992</strain>
    </source>
</reference>
<dbReference type="OrthoDB" id="9802121at2"/>
<proteinExistence type="inferred from homology"/>
<keyword evidence="4 6" id="KW-1133">Transmembrane helix</keyword>